<keyword evidence="1" id="KW-0812">Transmembrane</keyword>
<dbReference type="EMBL" id="FQNC01000049">
    <property type="protein sequence ID" value="SGY84362.1"/>
    <property type="molecule type" value="Genomic_DNA"/>
</dbReference>
<feature type="transmembrane region" description="Helical" evidence="1">
    <location>
        <begin position="26"/>
        <end position="44"/>
    </location>
</feature>
<reference evidence="2 3" key="1">
    <citation type="submission" date="2016-11" db="EMBL/GenBank/DDBJ databases">
        <authorList>
            <person name="Jaros S."/>
            <person name="Januszkiewicz K."/>
            <person name="Wedrychowicz H."/>
        </authorList>
    </citation>
    <scope>NUCLEOTIDE SEQUENCE [LARGE SCALE GENOMIC DNA]</scope>
</reference>
<name>A0A2X0MIG7_9BASI</name>
<dbReference type="AlphaFoldDB" id="A0A2X0MIG7"/>
<evidence type="ECO:0000256" key="1">
    <source>
        <dbReference type="SAM" id="Phobius"/>
    </source>
</evidence>
<proteinExistence type="predicted"/>
<evidence type="ECO:0000313" key="2">
    <source>
        <dbReference type="EMBL" id="SGY84362.1"/>
    </source>
</evidence>
<protein>
    <submittedName>
        <fullName evidence="2">BQ5605_C009g05692 protein</fullName>
    </submittedName>
</protein>
<gene>
    <name evidence="2" type="primary">BQ5605_C009g05692</name>
    <name evidence="2" type="ORF">BQ5605_C009G05692</name>
</gene>
<keyword evidence="3" id="KW-1185">Reference proteome</keyword>
<sequence>MCNDVARNQGCTAGWVVGELPPSSGLITPFLVWAVVVVPCLLIVS</sequence>
<keyword evidence="1" id="KW-1133">Transmembrane helix</keyword>
<organism evidence="2 3">
    <name type="scientific">Microbotryum silenes-dioicae</name>
    <dbReference type="NCBI Taxonomy" id="796604"/>
    <lineage>
        <taxon>Eukaryota</taxon>
        <taxon>Fungi</taxon>
        <taxon>Dikarya</taxon>
        <taxon>Basidiomycota</taxon>
        <taxon>Pucciniomycotina</taxon>
        <taxon>Microbotryomycetes</taxon>
        <taxon>Microbotryales</taxon>
        <taxon>Microbotryaceae</taxon>
        <taxon>Microbotryum</taxon>
    </lineage>
</organism>
<evidence type="ECO:0000313" key="3">
    <source>
        <dbReference type="Proteomes" id="UP000249464"/>
    </source>
</evidence>
<accession>A0A2X0MIG7</accession>
<dbReference type="Proteomes" id="UP000249464">
    <property type="component" value="Unassembled WGS sequence"/>
</dbReference>
<keyword evidence="1" id="KW-0472">Membrane</keyword>